<dbReference type="CDD" id="cd11384">
    <property type="entry name" value="RagA_like"/>
    <property type="match status" value="1"/>
</dbReference>
<gene>
    <name evidence="7" type="ORF">O0I10_012073</name>
</gene>
<evidence type="ECO:0000313" key="8">
    <source>
        <dbReference type="Proteomes" id="UP001234581"/>
    </source>
</evidence>
<dbReference type="GO" id="GO:0010507">
    <property type="term" value="P:negative regulation of autophagy"/>
    <property type="evidence" value="ECO:0007669"/>
    <property type="project" value="TreeGrafter"/>
</dbReference>
<dbReference type="GO" id="GO:0005634">
    <property type="term" value="C:nucleus"/>
    <property type="evidence" value="ECO:0007669"/>
    <property type="project" value="TreeGrafter"/>
</dbReference>
<keyword evidence="3" id="KW-0963">Cytoplasm</keyword>
<dbReference type="FunFam" id="3.40.50.300:FF:000488">
    <property type="entry name" value="Small monomeric GTPase (Gtr1)"/>
    <property type="match status" value="1"/>
</dbReference>
<dbReference type="InterPro" id="IPR039397">
    <property type="entry name" value="RagA/B"/>
</dbReference>
<dbReference type="GO" id="GO:0005525">
    <property type="term" value="F:GTP binding"/>
    <property type="evidence" value="ECO:0007669"/>
    <property type="project" value="UniProtKB-UniRule"/>
</dbReference>
<dbReference type="GO" id="GO:0000329">
    <property type="term" value="C:fungal-type vacuole membrane"/>
    <property type="evidence" value="ECO:0007669"/>
    <property type="project" value="TreeGrafter"/>
</dbReference>
<dbReference type="GO" id="GO:0003924">
    <property type="term" value="F:GTPase activity"/>
    <property type="evidence" value="ECO:0007669"/>
    <property type="project" value="UniProtKB-UniRule"/>
</dbReference>
<dbReference type="RefSeq" id="XP_058337214.1">
    <property type="nucleotide sequence ID" value="XM_058492020.1"/>
</dbReference>
<dbReference type="Gene3D" id="3.30.450.190">
    <property type="match status" value="1"/>
</dbReference>
<dbReference type="AlphaFoldDB" id="A0AAD7US98"/>
<dbReference type="EMBL" id="JARTCD010000110">
    <property type="protein sequence ID" value="KAJ8652300.1"/>
    <property type="molecule type" value="Genomic_DNA"/>
</dbReference>
<dbReference type="InterPro" id="IPR027417">
    <property type="entry name" value="P-loop_NTPase"/>
</dbReference>
<dbReference type="InterPro" id="IPR006762">
    <property type="entry name" value="Gtr1_RagA"/>
</dbReference>
<dbReference type="Proteomes" id="UP001234581">
    <property type="component" value="Unassembled WGS sequence"/>
</dbReference>
<dbReference type="GO" id="GO:0009267">
    <property type="term" value="P:cellular response to starvation"/>
    <property type="evidence" value="ECO:0007669"/>
    <property type="project" value="TreeGrafter"/>
</dbReference>
<dbReference type="GeneID" id="83219461"/>
<evidence type="ECO:0000256" key="6">
    <source>
        <dbReference type="RuleBase" id="RU367014"/>
    </source>
</evidence>
<evidence type="ECO:0000256" key="2">
    <source>
        <dbReference type="ARBA" id="ARBA00007756"/>
    </source>
</evidence>
<dbReference type="FunFam" id="3.30.450.190:FF:000002">
    <property type="entry name" value="Ras-related GTP-binding protein A"/>
    <property type="match status" value="1"/>
</dbReference>
<protein>
    <recommendedName>
        <fullName evidence="6">GTP-binding protein</fullName>
    </recommendedName>
</protein>
<reference evidence="7 8" key="1">
    <citation type="submission" date="2023-03" db="EMBL/GenBank/DDBJ databases">
        <title>Genome sequence of Lichtheimia ornata CBS 291.66.</title>
        <authorList>
            <person name="Mohabir J.T."/>
            <person name="Shea T.P."/>
            <person name="Kurbessoian T."/>
            <person name="Berby B."/>
            <person name="Fontaine J."/>
            <person name="Livny J."/>
            <person name="Gnirke A."/>
            <person name="Stajich J.E."/>
            <person name="Cuomo C.A."/>
        </authorList>
    </citation>
    <scope>NUCLEOTIDE SEQUENCE [LARGE SCALE GENOMIC DNA]</scope>
    <source>
        <strain evidence="7">CBS 291.66</strain>
    </source>
</reference>
<comment type="subunit">
    <text evidence="6">Component of the GSE complex.</text>
</comment>
<dbReference type="PANTHER" id="PTHR11259:SF1">
    <property type="entry name" value="RAS-RELATED GTP-BINDING PROTEIN"/>
    <property type="match status" value="1"/>
</dbReference>
<evidence type="ECO:0000256" key="4">
    <source>
        <dbReference type="ARBA" id="ARBA00022741"/>
    </source>
</evidence>
<evidence type="ECO:0000313" key="7">
    <source>
        <dbReference type="EMBL" id="KAJ8652300.1"/>
    </source>
</evidence>
<keyword evidence="8" id="KW-1185">Reference proteome</keyword>
<organism evidence="7 8">
    <name type="scientific">Lichtheimia ornata</name>
    <dbReference type="NCBI Taxonomy" id="688661"/>
    <lineage>
        <taxon>Eukaryota</taxon>
        <taxon>Fungi</taxon>
        <taxon>Fungi incertae sedis</taxon>
        <taxon>Mucoromycota</taxon>
        <taxon>Mucoromycotina</taxon>
        <taxon>Mucoromycetes</taxon>
        <taxon>Mucorales</taxon>
        <taxon>Lichtheimiaceae</taxon>
        <taxon>Lichtheimia</taxon>
    </lineage>
</organism>
<dbReference type="PANTHER" id="PTHR11259">
    <property type="entry name" value="RAS-RELATED GTP BINDING RAG/GTR YEAST"/>
    <property type="match status" value="1"/>
</dbReference>
<sequence>MKKVLLMGKGGAGKTSMRSIIFENNVARKTRELGPTISIESSDVQFLGNLSLNLWDCGGQDAFFNNYLTTHNHQIFKGVEVLIYVFDVISAELDKDIHYYQSCLESILTYSPNAKVFCLIHKMDLIQEDSRNKVFFDHKKELQVRSEPIQIEAFQTSIWDETLYAAWAHIIHCLIPNIRALETNLNNFCRICCADEVVLFERTTFLVIANAATVHHPDIHRFEKISNIIKQFNLNARQQSHSKTMVIRGSTFTAYIDTLTRNTCVMMIISDPSITPAATQMNIAAARPHFERLESVHHNKAA</sequence>
<keyword evidence="5 6" id="KW-0342">GTP-binding</keyword>
<evidence type="ECO:0000256" key="3">
    <source>
        <dbReference type="ARBA" id="ARBA00022490"/>
    </source>
</evidence>
<dbReference type="GO" id="GO:1990131">
    <property type="term" value="C:Gtr1-Gtr2 GTPase complex"/>
    <property type="evidence" value="ECO:0007669"/>
    <property type="project" value="UniProtKB-UniRule"/>
</dbReference>
<keyword evidence="4 6" id="KW-0547">Nucleotide-binding</keyword>
<evidence type="ECO:0000256" key="5">
    <source>
        <dbReference type="ARBA" id="ARBA00023134"/>
    </source>
</evidence>
<proteinExistence type="inferred from homology"/>
<dbReference type="GO" id="GO:1904263">
    <property type="term" value="P:positive regulation of TORC1 signaling"/>
    <property type="evidence" value="ECO:0007669"/>
    <property type="project" value="TreeGrafter"/>
</dbReference>
<comment type="function">
    <text evidence="6">GTPase involved in activation of the TORC1 signaling pathway, which promotes growth and represses autophagy in nutrient-rich conditions.</text>
</comment>
<accession>A0AAD7US98</accession>
<evidence type="ECO:0000256" key="1">
    <source>
        <dbReference type="ARBA" id="ARBA00004496"/>
    </source>
</evidence>
<comment type="similarity">
    <text evidence="2 6">Belongs to the GTR/RAG GTP-binding protein family.</text>
</comment>
<dbReference type="Pfam" id="PF04670">
    <property type="entry name" value="Gtr1_RagA"/>
    <property type="match status" value="1"/>
</dbReference>
<dbReference type="Gene3D" id="3.40.50.300">
    <property type="entry name" value="P-loop containing nucleotide triphosphate hydrolases"/>
    <property type="match status" value="1"/>
</dbReference>
<comment type="subcellular location">
    <subcellularLocation>
        <location evidence="1">Cytoplasm</location>
    </subcellularLocation>
</comment>
<name>A0AAD7US98_9FUNG</name>
<dbReference type="SUPFAM" id="SSF52540">
    <property type="entry name" value="P-loop containing nucleoside triphosphate hydrolases"/>
    <property type="match status" value="1"/>
</dbReference>
<comment type="caution">
    <text evidence="7">The sequence shown here is derived from an EMBL/GenBank/DDBJ whole genome shotgun (WGS) entry which is preliminary data.</text>
</comment>